<proteinExistence type="predicted"/>
<accession>A0AAV7MUK1</accession>
<dbReference type="AlphaFoldDB" id="A0AAV7MUK1"/>
<comment type="caution">
    <text evidence="2">The sequence shown here is derived from an EMBL/GenBank/DDBJ whole genome shotgun (WGS) entry which is preliminary data.</text>
</comment>
<evidence type="ECO:0000256" key="1">
    <source>
        <dbReference type="SAM" id="MobiDB-lite"/>
    </source>
</evidence>
<sequence>MPRSRGPAASAQTGRGAARVRGTPPGRGDPSSPVGKREHRQVPDRGNSVGTRVIRIRRRPEAARPPGQASRADGRGPRPRRYFRVPGGPTWERAPGTQTLSRSQPLGGEALLRGNNRRRTQPGTGFLAYGGP</sequence>
<gene>
    <name evidence="2" type="ORF">NDU88_004836</name>
</gene>
<evidence type="ECO:0000313" key="3">
    <source>
        <dbReference type="Proteomes" id="UP001066276"/>
    </source>
</evidence>
<dbReference type="Proteomes" id="UP001066276">
    <property type="component" value="Chromosome 9"/>
</dbReference>
<reference evidence="2" key="1">
    <citation type="journal article" date="2022" name="bioRxiv">
        <title>Sequencing and chromosome-scale assembly of the giantPleurodeles waltlgenome.</title>
        <authorList>
            <person name="Brown T."/>
            <person name="Elewa A."/>
            <person name="Iarovenko S."/>
            <person name="Subramanian E."/>
            <person name="Araus A.J."/>
            <person name="Petzold A."/>
            <person name="Susuki M."/>
            <person name="Suzuki K.-i.T."/>
            <person name="Hayashi T."/>
            <person name="Toyoda A."/>
            <person name="Oliveira C."/>
            <person name="Osipova E."/>
            <person name="Leigh N.D."/>
            <person name="Simon A."/>
            <person name="Yun M.H."/>
        </authorList>
    </citation>
    <scope>NUCLEOTIDE SEQUENCE</scope>
    <source>
        <strain evidence="2">20211129_DDA</strain>
        <tissue evidence="2">Liver</tissue>
    </source>
</reference>
<organism evidence="2 3">
    <name type="scientific">Pleurodeles waltl</name>
    <name type="common">Iberian ribbed newt</name>
    <dbReference type="NCBI Taxonomy" id="8319"/>
    <lineage>
        <taxon>Eukaryota</taxon>
        <taxon>Metazoa</taxon>
        <taxon>Chordata</taxon>
        <taxon>Craniata</taxon>
        <taxon>Vertebrata</taxon>
        <taxon>Euteleostomi</taxon>
        <taxon>Amphibia</taxon>
        <taxon>Batrachia</taxon>
        <taxon>Caudata</taxon>
        <taxon>Salamandroidea</taxon>
        <taxon>Salamandridae</taxon>
        <taxon>Pleurodelinae</taxon>
        <taxon>Pleurodeles</taxon>
    </lineage>
</organism>
<name>A0AAV7MUK1_PLEWA</name>
<feature type="region of interest" description="Disordered" evidence="1">
    <location>
        <begin position="1"/>
        <end position="132"/>
    </location>
</feature>
<dbReference type="EMBL" id="JANPWB010000013">
    <property type="protein sequence ID" value="KAJ1107446.1"/>
    <property type="molecule type" value="Genomic_DNA"/>
</dbReference>
<keyword evidence="3" id="KW-1185">Reference proteome</keyword>
<evidence type="ECO:0000313" key="2">
    <source>
        <dbReference type="EMBL" id="KAJ1107446.1"/>
    </source>
</evidence>
<protein>
    <submittedName>
        <fullName evidence="2">Uncharacterized protein</fullName>
    </submittedName>
</protein>